<keyword evidence="1" id="KW-0732">Signal</keyword>
<evidence type="ECO:0000313" key="2">
    <source>
        <dbReference type="EMBL" id="MBD8017917.1"/>
    </source>
</evidence>
<keyword evidence="3" id="KW-1185">Reference proteome</keyword>
<evidence type="ECO:0008006" key="4">
    <source>
        <dbReference type="Google" id="ProtNLM"/>
    </source>
</evidence>
<protein>
    <recommendedName>
        <fullName evidence="4">Organic solvent tolerance-like N-terminal domain-containing protein</fullName>
    </recommendedName>
</protein>
<organism evidence="2 3">
    <name type="scientific">Kaistella pullorum</name>
    <dbReference type="NCBI Taxonomy" id="2763074"/>
    <lineage>
        <taxon>Bacteria</taxon>
        <taxon>Pseudomonadati</taxon>
        <taxon>Bacteroidota</taxon>
        <taxon>Flavobacteriia</taxon>
        <taxon>Flavobacteriales</taxon>
        <taxon>Weeksellaceae</taxon>
        <taxon>Chryseobacterium group</taxon>
        <taxon>Kaistella</taxon>
    </lineage>
</organism>
<proteinExistence type="predicted"/>
<evidence type="ECO:0000256" key="1">
    <source>
        <dbReference type="SAM" id="SignalP"/>
    </source>
</evidence>
<feature type="signal peptide" evidence="1">
    <location>
        <begin position="1"/>
        <end position="21"/>
    </location>
</feature>
<comment type="caution">
    <text evidence="2">The sequence shown here is derived from an EMBL/GenBank/DDBJ whole genome shotgun (WGS) entry which is preliminary data.</text>
</comment>
<reference evidence="2 3" key="1">
    <citation type="submission" date="2020-08" db="EMBL/GenBank/DDBJ databases">
        <title>A Genomic Blueprint of the Chicken Gut Microbiome.</title>
        <authorList>
            <person name="Gilroy R."/>
            <person name="Ravi A."/>
            <person name="Getino M."/>
            <person name="Pursley I."/>
            <person name="Horton D.L."/>
            <person name="Alikhan N.-F."/>
            <person name="Baker D."/>
            <person name="Gharbi K."/>
            <person name="Hall N."/>
            <person name="Watson M."/>
            <person name="Adriaenssens E.M."/>
            <person name="Foster-Nyarko E."/>
            <person name="Jarju S."/>
            <person name="Secka A."/>
            <person name="Antonio M."/>
            <person name="Oren A."/>
            <person name="Chaudhuri R."/>
            <person name="La Ragione R.M."/>
            <person name="Hildebrand F."/>
            <person name="Pallen M.J."/>
        </authorList>
    </citation>
    <scope>NUCLEOTIDE SEQUENCE [LARGE SCALE GENOMIC DNA]</scope>
    <source>
        <strain evidence="2 3">Sa1CVA4</strain>
    </source>
</reference>
<feature type="chain" id="PRO_5045559168" description="Organic solvent tolerance-like N-terminal domain-containing protein" evidence="1">
    <location>
        <begin position="22"/>
        <end position="190"/>
    </location>
</feature>
<dbReference type="Proteomes" id="UP000626242">
    <property type="component" value="Unassembled WGS sequence"/>
</dbReference>
<dbReference type="RefSeq" id="WP_251833122.1">
    <property type="nucleotide sequence ID" value="NZ_JACSPS010000002.1"/>
</dbReference>
<gene>
    <name evidence="2" type="ORF">H9628_05485</name>
</gene>
<name>A0ABR8WLT4_9FLAO</name>
<evidence type="ECO:0000313" key="3">
    <source>
        <dbReference type="Proteomes" id="UP000626242"/>
    </source>
</evidence>
<dbReference type="EMBL" id="JACSPS010000002">
    <property type="protein sequence ID" value="MBD8017917.1"/>
    <property type="molecule type" value="Genomic_DNA"/>
</dbReference>
<accession>A0ABR8WLT4</accession>
<sequence length="190" mass="21452">MKIRFYLLLSILMLTSLKAQKITDIRLLNSGNSADLAVQIDNTTVILNTNGKLLNINTLNSDKITPNTGWITYDSDSNIDYDNPDAIPLNGEISYYGDFHDYNSGKLKSVGDVTFKYNDGFKTYLKGKVEQIGNLRISYFDDFHPYQSGKIKSIGNITFTYHDDLHAYKSGKLKSIKGNADHTRIMVSNY</sequence>